<evidence type="ECO:0008006" key="4">
    <source>
        <dbReference type="Google" id="ProtNLM"/>
    </source>
</evidence>
<dbReference type="AlphaFoldDB" id="C7Z6L2"/>
<evidence type="ECO:0000256" key="1">
    <source>
        <dbReference type="SAM" id="MobiDB-lite"/>
    </source>
</evidence>
<gene>
    <name evidence="2" type="ORF">NECHADRAFT_76140</name>
</gene>
<dbReference type="EMBL" id="GG698910">
    <property type="protein sequence ID" value="EEU40151.1"/>
    <property type="molecule type" value="Genomic_DNA"/>
</dbReference>
<protein>
    <recommendedName>
        <fullName evidence="4">F-box domain-containing protein</fullName>
    </recommendedName>
</protein>
<organism evidence="2 3">
    <name type="scientific">Fusarium vanettenii (strain ATCC MYA-4622 / CBS 123669 / FGSC 9596 / NRRL 45880 / 77-13-4)</name>
    <name type="common">Fusarium solani subsp. pisi</name>
    <dbReference type="NCBI Taxonomy" id="660122"/>
    <lineage>
        <taxon>Eukaryota</taxon>
        <taxon>Fungi</taxon>
        <taxon>Dikarya</taxon>
        <taxon>Ascomycota</taxon>
        <taxon>Pezizomycotina</taxon>
        <taxon>Sordariomycetes</taxon>
        <taxon>Hypocreomycetidae</taxon>
        <taxon>Hypocreales</taxon>
        <taxon>Nectriaceae</taxon>
        <taxon>Fusarium</taxon>
        <taxon>Fusarium solani species complex</taxon>
        <taxon>Fusarium vanettenii</taxon>
    </lineage>
</organism>
<dbReference type="RefSeq" id="XP_003045864.1">
    <property type="nucleotide sequence ID" value="XM_003045818.1"/>
</dbReference>
<reference evidence="2 3" key="1">
    <citation type="journal article" date="2009" name="PLoS Genet.">
        <title>The genome of Nectria haematococca: contribution of supernumerary chromosomes to gene expansion.</title>
        <authorList>
            <person name="Coleman J.J."/>
            <person name="Rounsley S.D."/>
            <person name="Rodriguez-Carres M."/>
            <person name="Kuo A."/>
            <person name="Wasmann C.C."/>
            <person name="Grimwood J."/>
            <person name="Schmutz J."/>
            <person name="Taga M."/>
            <person name="White G.J."/>
            <person name="Zhou S."/>
            <person name="Schwartz D.C."/>
            <person name="Freitag M."/>
            <person name="Ma L.J."/>
            <person name="Danchin E.G."/>
            <person name="Henrissat B."/>
            <person name="Coutinho P.M."/>
            <person name="Nelson D.R."/>
            <person name="Straney D."/>
            <person name="Napoli C.A."/>
            <person name="Barker B.M."/>
            <person name="Gribskov M."/>
            <person name="Rep M."/>
            <person name="Kroken S."/>
            <person name="Molnar I."/>
            <person name="Rensing C."/>
            <person name="Kennell J.C."/>
            <person name="Zamora J."/>
            <person name="Farman M.L."/>
            <person name="Selker E.U."/>
            <person name="Salamov A."/>
            <person name="Shapiro H."/>
            <person name="Pangilinan J."/>
            <person name="Lindquist E."/>
            <person name="Lamers C."/>
            <person name="Grigoriev I.V."/>
            <person name="Geiser D.M."/>
            <person name="Covert S.F."/>
            <person name="Temporini E."/>
            <person name="Vanetten H.D."/>
        </authorList>
    </citation>
    <scope>NUCLEOTIDE SEQUENCE [LARGE SCALE GENOMIC DNA]</scope>
    <source>
        <strain evidence="3">ATCC MYA-4622 / CBS 123669 / FGSC 9596 / NRRL 45880 / 77-13-4</strain>
    </source>
</reference>
<accession>C7Z6L2</accession>
<proteinExistence type="predicted"/>
<dbReference type="Proteomes" id="UP000005206">
    <property type="component" value="Chromosome 2"/>
</dbReference>
<evidence type="ECO:0000313" key="3">
    <source>
        <dbReference type="Proteomes" id="UP000005206"/>
    </source>
</evidence>
<sequence>MDPFLSLPAELQVQILTQLQTSSLHQMIRASPAMLHEYTHSKSYIAGVFISKDFDDELMQDAMAVLTFPDLDAPDYPHEAVEHHLEMWASKQLSNPLETHDQEAIEDLERLRIRLRIFMGDYVAKAIARVPFRQYRQLPTPSPTQAGIFDVDRLSDSERRRFFQAFLRYELLSKIYSQTCSLGLYWRWNWKKLWEVRDVRVGPHWEVEALLCVHNYLESLYGAMIIRCNDAMAREKRSPFRRQWDGYDTHWNPEYSPCLSKSEARVAGTLAHHGLDLVSSILGVANTGIGGCRRLGSWFKAFNTEVHNRSVDSLPNTDLGTTTHEAPGLYKKLLGYSLLDTFMNSELYRQRAWAFFDDDRFMPNRDTWELFSGDVWQDDIRNNIPYDHFKGQAETLDDDSDDYSEETRGHGKRVVLGPRRFFARQLEGELVVFWPSSTSHNCTFMHSGLGAYAGPLGGSITTAPTVVDDGQVSIANQHDVRERERF</sequence>
<name>C7Z6L2_FUSV7</name>
<evidence type="ECO:0000313" key="2">
    <source>
        <dbReference type="EMBL" id="EEU40151.1"/>
    </source>
</evidence>
<dbReference type="VEuPathDB" id="FungiDB:NECHADRAFT_76140"/>
<dbReference type="OrthoDB" id="4636359at2759"/>
<keyword evidence="3" id="KW-1185">Reference proteome</keyword>
<dbReference type="KEGG" id="nhe:NECHADRAFT_76140"/>
<dbReference type="InParanoid" id="C7Z6L2"/>
<dbReference type="GeneID" id="9668061"/>
<feature type="region of interest" description="Disordered" evidence="1">
    <location>
        <begin position="391"/>
        <end position="410"/>
    </location>
</feature>
<feature type="compositionally biased region" description="Acidic residues" evidence="1">
    <location>
        <begin position="395"/>
        <end position="404"/>
    </location>
</feature>
<dbReference type="HOGENOM" id="CLU_035151_1_1_1"/>